<keyword evidence="1" id="KW-0732">Signal</keyword>
<comment type="caution">
    <text evidence="2">The sequence shown here is derived from an EMBL/GenBank/DDBJ whole genome shotgun (WGS) entry which is preliminary data.</text>
</comment>
<gene>
    <name evidence="2" type="primary">jg6238</name>
    <name evidence="2" type="ORF">PAEG_LOCUS11380</name>
</gene>
<evidence type="ECO:0000256" key="1">
    <source>
        <dbReference type="SAM" id="SignalP"/>
    </source>
</evidence>
<reference evidence="2" key="1">
    <citation type="submission" date="2022-03" db="EMBL/GenBank/DDBJ databases">
        <authorList>
            <person name="Lindestad O."/>
        </authorList>
    </citation>
    <scope>NUCLEOTIDE SEQUENCE</scope>
</reference>
<evidence type="ECO:0000313" key="3">
    <source>
        <dbReference type="Proteomes" id="UP000838756"/>
    </source>
</evidence>
<dbReference type="AlphaFoldDB" id="A0A8S4RCL0"/>
<sequence length="179" mass="20553">MVSDDAARGTRLPKRCLFTLDLKLLILYWGNGRWIPDPCGANQKRRWKELCTRHWGVDAAVTITPQINGKMAALYMMWPLLVLQNVALFIRNGFPIHFYRLGLQLRTTLEVITIILTDRRPGFIPLASRGNLRGALEVDQRYATISPPWDLFSELCAPHCHLSFATRWAMLVRISDFTT</sequence>
<evidence type="ECO:0000313" key="2">
    <source>
        <dbReference type="EMBL" id="CAH2233321.1"/>
    </source>
</evidence>
<proteinExistence type="predicted"/>
<name>A0A8S4RCL0_9NEOP</name>
<dbReference type="EMBL" id="CAKXAJ010024955">
    <property type="protein sequence ID" value="CAH2233321.1"/>
    <property type="molecule type" value="Genomic_DNA"/>
</dbReference>
<feature type="chain" id="PRO_5035825929" evidence="1">
    <location>
        <begin position="33"/>
        <end position="179"/>
    </location>
</feature>
<organism evidence="2 3">
    <name type="scientific">Pararge aegeria aegeria</name>
    <dbReference type="NCBI Taxonomy" id="348720"/>
    <lineage>
        <taxon>Eukaryota</taxon>
        <taxon>Metazoa</taxon>
        <taxon>Ecdysozoa</taxon>
        <taxon>Arthropoda</taxon>
        <taxon>Hexapoda</taxon>
        <taxon>Insecta</taxon>
        <taxon>Pterygota</taxon>
        <taxon>Neoptera</taxon>
        <taxon>Endopterygota</taxon>
        <taxon>Lepidoptera</taxon>
        <taxon>Glossata</taxon>
        <taxon>Ditrysia</taxon>
        <taxon>Papilionoidea</taxon>
        <taxon>Nymphalidae</taxon>
        <taxon>Satyrinae</taxon>
        <taxon>Satyrini</taxon>
        <taxon>Parargina</taxon>
        <taxon>Pararge</taxon>
    </lineage>
</organism>
<dbReference type="Proteomes" id="UP000838756">
    <property type="component" value="Unassembled WGS sequence"/>
</dbReference>
<accession>A0A8S4RCL0</accession>
<keyword evidence="3" id="KW-1185">Reference proteome</keyword>
<protein>
    <submittedName>
        <fullName evidence="2">Jg6238 protein</fullName>
    </submittedName>
</protein>
<feature type="signal peptide" evidence="1">
    <location>
        <begin position="1"/>
        <end position="32"/>
    </location>
</feature>